<name>A0A426ZWI3_ENSVE</name>
<organism evidence="2 3">
    <name type="scientific">Ensete ventricosum</name>
    <name type="common">Abyssinian banana</name>
    <name type="synonym">Musa ensete</name>
    <dbReference type="NCBI Taxonomy" id="4639"/>
    <lineage>
        <taxon>Eukaryota</taxon>
        <taxon>Viridiplantae</taxon>
        <taxon>Streptophyta</taxon>
        <taxon>Embryophyta</taxon>
        <taxon>Tracheophyta</taxon>
        <taxon>Spermatophyta</taxon>
        <taxon>Magnoliopsida</taxon>
        <taxon>Liliopsida</taxon>
        <taxon>Zingiberales</taxon>
        <taxon>Musaceae</taxon>
        <taxon>Ensete</taxon>
    </lineage>
</organism>
<dbReference type="Proteomes" id="UP000287651">
    <property type="component" value="Unassembled WGS sequence"/>
</dbReference>
<comment type="caution">
    <text evidence="2">The sequence shown here is derived from an EMBL/GenBank/DDBJ whole genome shotgun (WGS) entry which is preliminary data.</text>
</comment>
<evidence type="ECO:0000313" key="3">
    <source>
        <dbReference type="Proteomes" id="UP000287651"/>
    </source>
</evidence>
<dbReference type="EMBL" id="AMZH03004736">
    <property type="protein sequence ID" value="RRT68312.1"/>
    <property type="molecule type" value="Genomic_DNA"/>
</dbReference>
<sequence length="117" mass="12862">MKGVDIKDGIWSDGTKFSLDRGQGHEFLQRQEQDHIIPWVFHSDGVDSSSMVPKTKGASRHMHFILEKHLIKGLSAAILVVMKKAVRSKDSADGGIKAQDPDNGAPISAKSVDFESY</sequence>
<proteinExistence type="predicted"/>
<protein>
    <submittedName>
        <fullName evidence="2">Uncharacterized protein</fullName>
    </submittedName>
</protein>
<dbReference type="AlphaFoldDB" id="A0A426ZWI3"/>
<accession>A0A426ZWI3</accession>
<evidence type="ECO:0000313" key="2">
    <source>
        <dbReference type="EMBL" id="RRT68312.1"/>
    </source>
</evidence>
<reference evidence="2 3" key="1">
    <citation type="journal article" date="2014" name="Agronomy (Basel)">
        <title>A Draft Genome Sequence for Ensete ventricosum, the Drought-Tolerant Tree Against Hunger.</title>
        <authorList>
            <person name="Harrison J."/>
            <person name="Moore K.A."/>
            <person name="Paszkiewicz K."/>
            <person name="Jones T."/>
            <person name="Grant M."/>
            <person name="Ambacheew D."/>
            <person name="Muzemil S."/>
            <person name="Studholme D.J."/>
        </authorList>
    </citation>
    <scope>NUCLEOTIDE SEQUENCE [LARGE SCALE GENOMIC DNA]</scope>
</reference>
<feature type="region of interest" description="Disordered" evidence="1">
    <location>
        <begin position="88"/>
        <end position="117"/>
    </location>
</feature>
<evidence type="ECO:0000256" key="1">
    <source>
        <dbReference type="SAM" id="MobiDB-lite"/>
    </source>
</evidence>
<gene>
    <name evidence="2" type="ORF">B296_00033728</name>
</gene>